<accession>A0A6M6JJ81</accession>
<dbReference type="RefSeq" id="WP_172160163.1">
    <property type="nucleotide sequence ID" value="NZ_CP053564.1"/>
</dbReference>
<dbReference type="KEGG" id="pbro:HOP40_18135"/>
<reference evidence="2 3" key="1">
    <citation type="submission" date="2020-05" db="EMBL/GenBank/DDBJ databases">
        <authorList>
            <person name="Mo P."/>
        </authorList>
    </citation>
    <scope>NUCLEOTIDE SEQUENCE [LARGE SCALE GENOMIC DNA]</scope>
    <source>
        <strain evidence="2 3">Gen01</strain>
    </source>
</reference>
<name>A0A6M6JJ81_9PSEU</name>
<dbReference type="SUPFAM" id="SSF54427">
    <property type="entry name" value="NTF2-like"/>
    <property type="match status" value="1"/>
</dbReference>
<dbReference type="EMBL" id="CP053564">
    <property type="protein sequence ID" value="QJY47496.1"/>
    <property type="molecule type" value="Genomic_DNA"/>
</dbReference>
<feature type="domain" description="SnoaL-like" evidence="1">
    <location>
        <begin position="10"/>
        <end position="107"/>
    </location>
</feature>
<dbReference type="AlphaFoldDB" id="A0A6M6JJ81"/>
<dbReference type="Pfam" id="PF12680">
    <property type="entry name" value="SnoaL_2"/>
    <property type="match status" value="1"/>
</dbReference>
<protein>
    <submittedName>
        <fullName evidence="2">SnoaL-like domain-containing protein</fullName>
    </submittedName>
</protein>
<evidence type="ECO:0000313" key="2">
    <source>
        <dbReference type="EMBL" id="QJY47496.1"/>
    </source>
</evidence>
<proteinExistence type="predicted"/>
<dbReference type="Proteomes" id="UP000505377">
    <property type="component" value="Chromosome"/>
</dbReference>
<gene>
    <name evidence="2" type="ORF">HOP40_18135</name>
</gene>
<evidence type="ECO:0000313" key="3">
    <source>
        <dbReference type="Proteomes" id="UP000505377"/>
    </source>
</evidence>
<organism evidence="2 3">
    <name type="scientific">Pseudonocardia broussonetiae</name>
    <dbReference type="NCBI Taxonomy" id="2736640"/>
    <lineage>
        <taxon>Bacteria</taxon>
        <taxon>Bacillati</taxon>
        <taxon>Actinomycetota</taxon>
        <taxon>Actinomycetes</taxon>
        <taxon>Pseudonocardiales</taxon>
        <taxon>Pseudonocardiaceae</taxon>
        <taxon>Pseudonocardia</taxon>
    </lineage>
</organism>
<evidence type="ECO:0000259" key="1">
    <source>
        <dbReference type="Pfam" id="PF12680"/>
    </source>
</evidence>
<dbReference type="InterPro" id="IPR032710">
    <property type="entry name" value="NTF2-like_dom_sf"/>
</dbReference>
<dbReference type="InterPro" id="IPR037401">
    <property type="entry name" value="SnoaL-like"/>
</dbReference>
<sequence>MTHSPPVEVVRRYLDEIYHQGRVEVVREICGDPLVRHDPGSTTSLSHQQQIDRISADLPAWQPWFTHEVLAGDAEHAVLVWNATGRTAERTLSGIEVFRVADGRITDVWNAPYATERWH</sequence>
<keyword evidence="3" id="KW-1185">Reference proteome</keyword>
<dbReference type="Gene3D" id="3.10.450.50">
    <property type="match status" value="1"/>
</dbReference>